<dbReference type="RefSeq" id="WP_004351819.1">
    <property type="nucleotide sequence ID" value="NZ_AEXO01000017.1"/>
</dbReference>
<protein>
    <submittedName>
        <fullName evidence="1">Uncharacterized protein</fullName>
    </submittedName>
</protein>
<name>F0H4H2_9BACT</name>
<dbReference type="AlphaFoldDB" id="F0H4H2"/>
<evidence type="ECO:0000313" key="1">
    <source>
        <dbReference type="EMBL" id="EGC87291.1"/>
    </source>
</evidence>
<evidence type="ECO:0000313" key="2">
    <source>
        <dbReference type="Proteomes" id="UP000003155"/>
    </source>
</evidence>
<dbReference type="Gene3D" id="3.90.550.10">
    <property type="entry name" value="Spore Coat Polysaccharide Biosynthesis Protein SpsA, Chain A"/>
    <property type="match status" value="1"/>
</dbReference>
<proteinExistence type="predicted"/>
<accession>F0H4H2</accession>
<dbReference type="EMBL" id="AEXO01000017">
    <property type="protein sequence ID" value="EGC87291.1"/>
    <property type="molecule type" value="Genomic_DNA"/>
</dbReference>
<keyword evidence="2" id="KW-1185">Reference proteome</keyword>
<dbReference type="Proteomes" id="UP000003155">
    <property type="component" value="Unassembled WGS sequence"/>
</dbReference>
<gene>
    <name evidence="1" type="ORF">HMPREF9303_1036</name>
</gene>
<dbReference type="InterPro" id="IPR029044">
    <property type="entry name" value="Nucleotide-diphossugar_trans"/>
</dbReference>
<sequence length="206" mass="24388">MSSNNLFFPFAAELLDRYEKDERVAMIDAANYIKNVIIPDSYGFSRFKSTNGWATWKRAWKNMDLNMNWKNTPYFKSIIKNNGYDGKDIHYWKYRIKAIEHNYVSAWDWQWYFTMAAHNQLGIYPKTSLISNIGFGEDATHTTGSTIPSRYKANEEIVFPLQHPKYVVPYEDFEQGFYKSNNTFRNTILQLIPFSLKTILKKWIRG</sequence>
<comment type="caution">
    <text evidence="1">The sequence shown here is derived from an EMBL/GenBank/DDBJ whole genome shotgun (WGS) entry which is preliminary data.</text>
</comment>
<reference evidence="1 2" key="1">
    <citation type="submission" date="2011-02" db="EMBL/GenBank/DDBJ databases">
        <authorList>
            <person name="Durkin A.S."/>
            <person name="Madupu R."/>
            <person name="Torralba M."/>
            <person name="Gillis M."/>
            <person name="Methe B."/>
            <person name="Sutton G."/>
            <person name="Nelson K.E."/>
        </authorList>
    </citation>
    <scope>NUCLEOTIDE SEQUENCE [LARGE SCALE GENOMIC DNA]</scope>
    <source>
        <strain evidence="1 2">CRIS 18C-A</strain>
    </source>
</reference>
<organism evidence="1 2">
    <name type="scientific">Prevotella denticola CRIS 18C-A</name>
    <dbReference type="NCBI Taxonomy" id="944557"/>
    <lineage>
        <taxon>Bacteria</taxon>
        <taxon>Pseudomonadati</taxon>
        <taxon>Bacteroidota</taxon>
        <taxon>Bacteroidia</taxon>
        <taxon>Bacteroidales</taxon>
        <taxon>Prevotellaceae</taxon>
        <taxon>Prevotella</taxon>
    </lineage>
</organism>